<gene>
    <name evidence="9" type="ORF">NAES01612_LOCUS13789</name>
</gene>
<evidence type="ECO:0000256" key="1">
    <source>
        <dbReference type="ARBA" id="ARBA00000971"/>
    </source>
</evidence>
<evidence type="ECO:0000256" key="5">
    <source>
        <dbReference type="ARBA" id="ARBA00023110"/>
    </source>
</evidence>
<evidence type="ECO:0000313" key="9">
    <source>
        <dbReference type="EMBL" id="CAE2310828.1"/>
    </source>
</evidence>
<dbReference type="PIRSF" id="PIRSF016325">
    <property type="entry name" value="Phstyr_phstse_ac"/>
    <property type="match status" value="1"/>
</dbReference>
<evidence type="ECO:0000256" key="2">
    <source>
        <dbReference type="ARBA" id="ARBA00004496"/>
    </source>
</evidence>
<dbReference type="GO" id="GO:0007052">
    <property type="term" value="P:mitotic spindle organization"/>
    <property type="evidence" value="ECO:0007669"/>
    <property type="project" value="TreeGrafter"/>
</dbReference>
<comment type="similarity">
    <text evidence="3 8">Belongs to the PTPA-type PPIase family.</text>
</comment>
<evidence type="ECO:0000256" key="3">
    <source>
        <dbReference type="ARBA" id="ARBA00011019"/>
    </source>
</evidence>
<dbReference type="InterPro" id="IPR043170">
    <property type="entry name" value="PTPA_C_lid"/>
</dbReference>
<dbReference type="GO" id="GO:0000159">
    <property type="term" value="C:protein phosphatase type 2A complex"/>
    <property type="evidence" value="ECO:0007669"/>
    <property type="project" value="TreeGrafter"/>
</dbReference>
<dbReference type="GO" id="GO:0005634">
    <property type="term" value="C:nucleus"/>
    <property type="evidence" value="ECO:0007669"/>
    <property type="project" value="TreeGrafter"/>
</dbReference>
<keyword evidence="4 8" id="KW-0963">Cytoplasm</keyword>
<comment type="catalytic activity">
    <reaction evidence="1 8">
        <text>[protein]-peptidylproline (omega=180) = [protein]-peptidylproline (omega=0)</text>
        <dbReference type="Rhea" id="RHEA:16237"/>
        <dbReference type="Rhea" id="RHEA-COMP:10747"/>
        <dbReference type="Rhea" id="RHEA-COMP:10748"/>
        <dbReference type="ChEBI" id="CHEBI:83833"/>
        <dbReference type="ChEBI" id="CHEBI:83834"/>
        <dbReference type="EC" id="5.2.1.8"/>
    </reaction>
</comment>
<dbReference type="Gene3D" id="1.20.120.1150">
    <property type="match status" value="1"/>
</dbReference>
<keyword evidence="5 8" id="KW-0697">Rotamase</keyword>
<dbReference type="GO" id="GO:0005737">
    <property type="term" value="C:cytoplasm"/>
    <property type="evidence" value="ECO:0007669"/>
    <property type="project" value="UniProtKB-SubCell"/>
</dbReference>
<dbReference type="EC" id="5.2.1.8" evidence="8"/>
<dbReference type="AlphaFoldDB" id="A0A7S4NVC1"/>
<comment type="subcellular location">
    <subcellularLocation>
        <location evidence="2 8">Cytoplasm</location>
    </subcellularLocation>
</comment>
<proteinExistence type="inferred from homology"/>
<keyword evidence="6 8" id="KW-0413">Isomerase</keyword>
<accession>A0A7S4NVC1</accession>
<evidence type="ECO:0000256" key="4">
    <source>
        <dbReference type="ARBA" id="ARBA00022490"/>
    </source>
</evidence>
<dbReference type="CDD" id="cd04087">
    <property type="entry name" value="PTPA"/>
    <property type="match status" value="1"/>
</dbReference>
<organism evidence="9">
    <name type="scientific">Paramoeba aestuarina</name>
    <dbReference type="NCBI Taxonomy" id="180227"/>
    <lineage>
        <taxon>Eukaryota</taxon>
        <taxon>Amoebozoa</taxon>
        <taxon>Discosea</taxon>
        <taxon>Flabellinia</taxon>
        <taxon>Dactylopodida</taxon>
        <taxon>Paramoebidae</taxon>
        <taxon>Paramoeba</taxon>
    </lineage>
</organism>
<evidence type="ECO:0000256" key="7">
    <source>
        <dbReference type="ARBA" id="ARBA00060322"/>
    </source>
</evidence>
<comment type="function">
    <text evidence="7">PPIases accelerate the folding of proteins. It catalyzes the cis-trans isomerization of proline imidic peptide bonds in oligopeptides. Acts as a regulatory subunit for PP2A-like phosphatases modulating their activity or substrate specificity, probably by inducing a conformational change in the catalytic subunit, a direct target of the PPIase.</text>
</comment>
<dbReference type="Pfam" id="PF03095">
    <property type="entry name" value="PTPA"/>
    <property type="match status" value="1"/>
</dbReference>
<name>A0A7S4NVC1_9EUKA</name>
<protein>
    <recommendedName>
        <fullName evidence="8">Serine/threonine-protein phosphatase 2A activator</fullName>
        <ecNumber evidence="8">5.2.1.8</ecNumber>
    </recommendedName>
    <alternativeName>
        <fullName evidence="8">Phosphotyrosyl phosphatase activator</fullName>
    </alternativeName>
</protein>
<evidence type="ECO:0000256" key="6">
    <source>
        <dbReference type="ARBA" id="ARBA00023235"/>
    </source>
</evidence>
<dbReference type="PANTHER" id="PTHR10012">
    <property type="entry name" value="SERINE/THREONINE-PROTEIN PHOSPHATASE 2A REGULATORY SUBUNIT B"/>
    <property type="match status" value="1"/>
</dbReference>
<dbReference type="PANTHER" id="PTHR10012:SF0">
    <property type="entry name" value="SERINE_THREONINE-PROTEIN PHOSPHATASE 2A ACTIVATOR"/>
    <property type="match status" value="1"/>
</dbReference>
<dbReference type="SUPFAM" id="SSF140984">
    <property type="entry name" value="PTPA-like"/>
    <property type="match status" value="1"/>
</dbReference>
<dbReference type="InterPro" id="IPR004327">
    <property type="entry name" value="Phstyr_phstse_ac"/>
</dbReference>
<evidence type="ECO:0000256" key="8">
    <source>
        <dbReference type="RuleBase" id="RU361210"/>
    </source>
</evidence>
<dbReference type="GO" id="GO:0008160">
    <property type="term" value="F:protein tyrosine phosphatase activator activity"/>
    <property type="evidence" value="ECO:0007669"/>
    <property type="project" value="TreeGrafter"/>
</dbReference>
<dbReference type="FunFam" id="1.20.120.1150:FF:000002">
    <property type="entry name" value="Serine/threonine-protein phosphatase 2A activator"/>
    <property type="match status" value="1"/>
</dbReference>
<dbReference type="GO" id="GO:0003755">
    <property type="term" value="F:peptidyl-prolyl cis-trans isomerase activity"/>
    <property type="evidence" value="ECO:0007669"/>
    <property type="project" value="UniProtKB-KW"/>
</dbReference>
<dbReference type="EMBL" id="HBKR01021190">
    <property type="protein sequence ID" value="CAE2310828.1"/>
    <property type="molecule type" value="Transcribed_RNA"/>
</dbReference>
<reference evidence="9" key="1">
    <citation type="submission" date="2021-01" db="EMBL/GenBank/DDBJ databases">
        <authorList>
            <person name="Corre E."/>
            <person name="Pelletier E."/>
            <person name="Niang G."/>
            <person name="Scheremetjew M."/>
            <person name="Finn R."/>
            <person name="Kale V."/>
            <person name="Holt S."/>
            <person name="Cochrane G."/>
            <person name="Meng A."/>
            <person name="Brown T."/>
            <person name="Cohen L."/>
        </authorList>
    </citation>
    <scope>NUCLEOTIDE SEQUENCE</scope>
    <source>
        <strain evidence="9">SoJaBio B1-5/56/2</strain>
    </source>
</reference>
<dbReference type="InterPro" id="IPR037218">
    <property type="entry name" value="PTPA_sf"/>
</dbReference>
<sequence length="325" mass="37604">MASQQKPPQGGQQDLSSWPFTTPEKSIKNAAQLEIYLNSDVCLQYERFLTRVSGAVKGKRISQAKCSSPLLNAILGVFVDMKDWLEEIPPISQPMRYGNKAFRDFLARLDDRALSLMTRIFGDKVPEAGKEELGLYFRESFGNSLRIDYGTGHETNFVAFMFCLEILGLITPADYEGLVLLVFDQYINLMRHIQKTYMLEPAGSHGVWSLDDYQFLPFYFGAAQFNSPEHQSEFSPKQCLDEHIRAEYKKEFMYFAAIDFIFEMKTGPFAEHSPILYDMSQVKFWHKLHGGLLRMYKDEVLKKFPIMQHYWFGSIIPFPEAKEKK</sequence>